<name>A0ABV7CVK1_9BACI</name>
<gene>
    <name evidence="10 11" type="primary">crcB</name>
    <name evidence="10" type="synonym">fluC</name>
    <name evidence="11" type="ORF">ACFOGI_09340</name>
</gene>
<accession>A0ABV7CVK1</accession>
<keyword evidence="2 10" id="KW-1003">Cell membrane</keyword>
<evidence type="ECO:0000256" key="8">
    <source>
        <dbReference type="ARBA" id="ARBA00035585"/>
    </source>
</evidence>
<evidence type="ECO:0000313" key="12">
    <source>
        <dbReference type="Proteomes" id="UP001595279"/>
    </source>
</evidence>
<comment type="catalytic activity">
    <reaction evidence="8">
        <text>fluoride(in) = fluoride(out)</text>
        <dbReference type="Rhea" id="RHEA:76159"/>
        <dbReference type="ChEBI" id="CHEBI:17051"/>
    </reaction>
    <physiologicalReaction direction="left-to-right" evidence="8">
        <dbReference type="Rhea" id="RHEA:76160"/>
    </physiologicalReaction>
</comment>
<organism evidence="11 12">
    <name type="scientific">Virgibacillus xinjiangensis</name>
    <dbReference type="NCBI Taxonomy" id="393090"/>
    <lineage>
        <taxon>Bacteria</taxon>
        <taxon>Bacillati</taxon>
        <taxon>Bacillota</taxon>
        <taxon>Bacilli</taxon>
        <taxon>Bacillales</taxon>
        <taxon>Bacillaceae</taxon>
        <taxon>Virgibacillus</taxon>
    </lineage>
</organism>
<keyword evidence="3 10" id="KW-0812">Transmembrane</keyword>
<evidence type="ECO:0000256" key="7">
    <source>
        <dbReference type="ARBA" id="ARBA00035120"/>
    </source>
</evidence>
<keyword evidence="10" id="KW-0813">Transport</keyword>
<comment type="function">
    <text evidence="9 10">Fluoride-specific ion channel. Important for reducing fluoride concentration in the cell, thus reducing its toxicity.</text>
</comment>
<dbReference type="NCBIfam" id="TIGR00494">
    <property type="entry name" value="crcB"/>
    <property type="match status" value="1"/>
</dbReference>
<dbReference type="InterPro" id="IPR003691">
    <property type="entry name" value="FluC"/>
</dbReference>
<dbReference type="PANTHER" id="PTHR28259">
    <property type="entry name" value="FLUORIDE EXPORT PROTEIN 1-RELATED"/>
    <property type="match status" value="1"/>
</dbReference>
<protein>
    <recommendedName>
        <fullName evidence="10">Fluoride-specific ion channel FluC</fullName>
    </recommendedName>
</protein>
<comment type="similarity">
    <text evidence="7 10">Belongs to the fluoride channel Fluc/FEX (TC 1.A.43) family.</text>
</comment>
<evidence type="ECO:0000256" key="6">
    <source>
        <dbReference type="ARBA" id="ARBA00023303"/>
    </source>
</evidence>
<comment type="subcellular location">
    <subcellularLocation>
        <location evidence="1 10">Cell membrane</location>
        <topology evidence="1 10">Multi-pass membrane protein</topology>
    </subcellularLocation>
</comment>
<keyword evidence="6 10" id="KW-0407">Ion channel</keyword>
<dbReference type="RefSeq" id="WP_390271699.1">
    <property type="nucleotide sequence ID" value="NZ_JBHRSA010000041.1"/>
</dbReference>
<evidence type="ECO:0000256" key="2">
    <source>
        <dbReference type="ARBA" id="ARBA00022475"/>
    </source>
</evidence>
<keyword evidence="10" id="KW-0479">Metal-binding</keyword>
<dbReference type="EMBL" id="JBHRSA010000041">
    <property type="protein sequence ID" value="MFC3040447.1"/>
    <property type="molecule type" value="Genomic_DNA"/>
</dbReference>
<feature type="binding site" evidence="10">
    <location>
        <position position="72"/>
    </location>
    <ligand>
        <name>Na(+)</name>
        <dbReference type="ChEBI" id="CHEBI:29101"/>
        <note>structural</note>
    </ligand>
</feature>
<evidence type="ECO:0000256" key="5">
    <source>
        <dbReference type="ARBA" id="ARBA00023136"/>
    </source>
</evidence>
<keyword evidence="10" id="KW-0915">Sodium</keyword>
<feature type="transmembrane region" description="Helical" evidence="10">
    <location>
        <begin position="62"/>
        <end position="81"/>
    </location>
</feature>
<proteinExistence type="inferred from homology"/>
<comment type="caution">
    <text evidence="11">The sequence shown here is derived from an EMBL/GenBank/DDBJ whole genome shotgun (WGS) entry which is preliminary data.</text>
</comment>
<comment type="activity regulation">
    <text evidence="10">Na(+) is not transported, but it plays an essential structural role and its presence is essential for fluoride channel function.</text>
</comment>
<dbReference type="Pfam" id="PF02537">
    <property type="entry name" value="CRCB"/>
    <property type="match status" value="1"/>
</dbReference>
<dbReference type="HAMAP" id="MF_00454">
    <property type="entry name" value="FluC"/>
    <property type="match status" value="1"/>
</dbReference>
<feature type="transmembrane region" description="Helical" evidence="10">
    <location>
        <begin position="31"/>
        <end position="50"/>
    </location>
</feature>
<evidence type="ECO:0000256" key="3">
    <source>
        <dbReference type="ARBA" id="ARBA00022692"/>
    </source>
</evidence>
<sequence length="125" mass="13878">MRILWVMIGGFFGSVARYGLGEWISIGGGFPLGTLMINLIGCFLLGWFLTIITQRSRNRQPYMLVIGTGFIGSFTTFSTFSVESVELLKADTIWLAVFYITGSIIGGLWFAYTGYRLAGRKGDRP</sequence>
<keyword evidence="4 10" id="KW-1133">Transmembrane helix</keyword>
<dbReference type="Proteomes" id="UP001595279">
    <property type="component" value="Unassembled WGS sequence"/>
</dbReference>
<evidence type="ECO:0000256" key="10">
    <source>
        <dbReference type="HAMAP-Rule" id="MF_00454"/>
    </source>
</evidence>
<keyword evidence="5 10" id="KW-0472">Membrane</keyword>
<feature type="transmembrane region" description="Helical" evidence="10">
    <location>
        <begin position="93"/>
        <end position="115"/>
    </location>
</feature>
<evidence type="ECO:0000313" key="11">
    <source>
        <dbReference type="EMBL" id="MFC3040447.1"/>
    </source>
</evidence>
<reference evidence="12" key="1">
    <citation type="journal article" date="2019" name="Int. J. Syst. Evol. Microbiol.">
        <title>The Global Catalogue of Microorganisms (GCM) 10K type strain sequencing project: providing services to taxonomists for standard genome sequencing and annotation.</title>
        <authorList>
            <consortium name="The Broad Institute Genomics Platform"/>
            <consortium name="The Broad Institute Genome Sequencing Center for Infectious Disease"/>
            <person name="Wu L."/>
            <person name="Ma J."/>
        </authorList>
    </citation>
    <scope>NUCLEOTIDE SEQUENCE [LARGE SCALE GENOMIC DNA]</scope>
    <source>
        <strain evidence="12">KCTC 13128</strain>
    </source>
</reference>
<evidence type="ECO:0000256" key="4">
    <source>
        <dbReference type="ARBA" id="ARBA00022989"/>
    </source>
</evidence>
<evidence type="ECO:0000256" key="9">
    <source>
        <dbReference type="ARBA" id="ARBA00049940"/>
    </source>
</evidence>
<keyword evidence="10" id="KW-0406">Ion transport</keyword>
<dbReference type="PANTHER" id="PTHR28259:SF1">
    <property type="entry name" value="FLUORIDE EXPORT PROTEIN 1-RELATED"/>
    <property type="match status" value="1"/>
</dbReference>
<evidence type="ECO:0000256" key="1">
    <source>
        <dbReference type="ARBA" id="ARBA00004651"/>
    </source>
</evidence>
<keyword evidence="12" id="KW-1185">Reference proteome</keyword>
<feature type="binding site" evidence="10">
    <location>
        <position position="75"/>
    </location>
    <ligand>
        <name>Na(+)</name>
        <dbReference type="ChEBI" id="CHEBI:29101"/>
        <note>structural</note>
    </ligand>
</feature>